<evidence type="ECO:0000259" key="1">
    <source>
        <dbReference type="Pfam" id="PF06985"/>
    </source>
</evidence>
<dbReference type="EMBL" id="ML978130">
    <property type="protein sequence ID" value="KAF2095913.1"/>
    <property type="molecule type" value="Genomic_DNA"/>
</dbReference>
<protein>
    <recommendedName>
        <fullName evidence="1">Heterokaryon incompatibility domain-containing protein</fullName>
    </recommendedName>
</protein>
<gene>
    <name evidence="2" type="ORF">NA57DRAFT_78687</name>
</gene>
<dbReference type="PANTHER" id="PTHR24148">
    <property type="entry name" value="ANKYRIN REPEAT DOMAIN-CONTAINING PROTEIN 39 HOMOLOG-RELATED"/>
    <property type="match status" value="1"/>
</dbReference>
<organism evidence="2 3">
    <name type="scientific">Rhizodiscina lignyota</name>
    <dbReference type="NCBI Taxonomy" id="1504668"/>
    <lineage>
        <taxon>Eukaryota</taxon>
        <taxon>Fungi</taxon>
        <taxon>Dikarya</taxon>
        <taxon>Ascomycota</taxon>
        <taxon>Pezizomycotina</taxon>
        <taxon>Dothideomycetes</taxon>
        <taxon>Pleosporomycetidae</taxon>
        <taxon>Aulographales</taxon>
        <taxon>Rhizodiscinaceae</taxon>
        <taxon>Rhizodiscina</taxon>
    </lineage>
</organism>
<dbReference type="PANTHER" id="PTHR24148:SF64">
    <property type="entry name" value="HETEROKARYON INCOMPATIBILITY DOMAIN-CONTAINING PROTEIN"/>
    <property type="match status" value="1"/>
</dbReference>
<comment type="caution">
    <text evidence="2">The sequence shown here is derived from an EMBL/GenBank/DDBJ whole genome shotgun (WGS) entry which is preliminary data.</text>
</comment>
<dbReference type="Proteomes" id="UP000799772">
    <property type="component" value="Unassembled WGS sequence"/>
</dbReference>
<sequence length="555" mass="63748">MKQIYEKAHGIAIWLGEPKGDTFDAFEYLRRWHNDPRSREQMDHSRGRQGLLELLRRSYWTRSWVLQEATTPKPQDRKIVLCGDLQAPLEYFFELTSSSNAEGDLDAGAYHNRHAPQHNFHNPMPKRKAILRELGRLLHLDLDSPLLDALLEKGLGPPQDTLRGRHAWRDMNLRQGFNPAAQSLFQSIYRRTNLDLASIIQDVYDVDLRADSSNLIPNQNLGADINILEAQCSATLSQLQRINVERTRSGDLARESTLYEPTYEKPAWVVYCEFAATLIERKRSLNILAYANQTDKPAHVLPSWVPDWTRKEVNGAVPLPRGDTPRWFTVHRNHELLSDPEQGKALKGRISQISRVLTPEEFQRLNPVDRPRLVESAIEIGILTLSEKPIINSPFEDLAEYFRGRRIFKLAANADSENNNPPLGIYDLSNEYYGLSILAPVTAEDGDRVFFVFGAQYPLILRKIRHPHVERFANSAAIHPDGLKEYSLRGEAVGRYVSLFQATNDVWKQKWESFHKTLTAFPWGFQKKIYKALLFKANAERYEAFLDQICEIALV</sequence>
<dbReference type="Pfam" id="PF06985">
    <property type="entry name" value="HET"/>
    <property type="match status" value="1"/>
</dbReference>
<dbReference type="InterPro" id="IPR010730">
    <property type="entry name" value="HET"/>
</dbReference>
<evidence type="ECO:0000313" key="3">
    <source>
        <dbReference type="Proteomes" id="UP000799772"/>
    </source>
</evidence>
<feature type="domain" description="Heterokaryon incompatibility" evidence="1">
    <location>
        <begin position="1"/>
        <end position="68"/>
    </location>
</feature>
<evidence type="ECO:0000313" key="2">
    <source>
        <dbReference type="EMBL" id="KAF2095913.1"/>
    </source>
</evidence>
<name>A0A9P4I9F8_9PEZI</name>
<reference evidence="2" key="1">
    <citation type="journal article" date="2020" name="Stud. Mycol.">
        <title>101 Dothideomycetes genomes: a test case for predicting lifestyles and emergence of pathogens.</title>
        <authorList>
            <person name="Haridas S."/>
            <person name="Albert R."/>
            <person name="Binder M."/>
            <person name="Bloem J."/>
            <person name="Labutti K."/>
            <person name="Salamov A."/>
            <person name="Andreopoulos B."/>
            <person name="Baker S."/>
            <person name="Barry K."/>
            <person name="Bills G."/>
            <person name="Bluhm B."/>
            <person name="Cannon C."/>
            <person name="Castanera R."/>
            <person name="Culley D."/>
            <person name="Daum C."/>
            <person name="Ezra D."/>
            <person name="Gonzalez J."/>
            <person name="Henrissat B."/>
            <person name="Kuo A."/>
            <person name="Liang C."/>
            <person name="Lipzen A."/>
            <person name="Lutzoni F."/>
            <person name="Magnuson J."/>
            <person name="Mondo S."/>
            <person name="Nolan M."/>
            <person name="Ohm R."/>
            <person name="Pangilinan J."/>
            <person name="Park H.-J."/>
            <person name="Ramirez L."/>
            <person name="Alfaro M."/>
            <person name="Sun H."/>
            <person name="Tritt A."/>
            <person name="Yoshinaga Y."/>
            <person name="Zwiers L.-H."/>
            <person name="Turgeon B."/>
            <person name="Goodwin S."/>
            <person name="Spatafora J."/>
            <person name="Crous P."/>
            <person name="Grigoriev I."/>
        </authorList>
    </citation>
    <scope>NUCLEOTIDE SEQUENCE</scope>
    <source>
        <strain evidence="2">CBS 133067</strain>
    </source>
</reference>
<proteinExistence type="predicted"/>
<dbReference type="AlphaFoldDB" id="A0A9P4I9F8"/>
<accession>A0A9P4I9F8</accession>
<dbReference type="InterPro" id="IPR052895">
    <property type="entry name" value="HetReg/Transcr_Mod"/>
</dbReference>
<keyword evidence="3" id="KW-1185">Reference proteome</keyword>